<dbReference type="Gene3D" id="3.40.250.10">
    <property type="entry name" value="Rhodanese-like domain"/>
    <property type="match status" value="1"/>
</dbReference>
<evidence type="ECO:0000313" key="3">
    <source>
        <dbReference type="Proteomes" id="UP001139179"/>
    </source>
</evidence>
<protein>
    <submittedName>
        <fullName evidence="2">Rhodanese-like domain-containing protein</fullName>
    </submittedName>
</protein>
<dbReference type="PROSITE" id="PS50206">
    <property type="entry name" value="RHODANESE_3"/>
    <property type="match status" value="1"/>
</dbReference>
<feature type="domain" description="Rhodanese" evidence="1">
    <location>
        <begin position="2"/>
        <end position="64"/>
    </location>
</feature>
<accession>A0A9X2DT60</accession>
<dbReference type="InterPro" id="IPR001763">
    <property type="entry name" value="Rhodanese-like_dom"/>
</dbReference>
<keyword evidence="3" id="KW-1185">Reference proteome</keyword>
<dbReference type="EMBL" id="JAMBOL010000052">
    <property type="protein sequence ID" value="MCM3716666.1"/>
    <property type="molecule type" value="Genomic_DNA"/>
</dbReference>
<gene>
    <name evidence="2" type="ORF">M3202_21735</name>
</gene>
<dbReference type="PANTHER" id="PTHR43031">
    <property type="entry name" value="FAD-DEPENDENT OXIDOREDUCTASE"/>
    <property type="match status" value="1"/>
</dbReference>
<name>A0A9X2DT60_9BACI</name>
<dbReference type="PANTHER" id="PTHR43031:SF18">
    <property type="entry name" value="RHODANESE-RELATED SULFURTRANSFERASES"/>
    <property type="match status" value="1"/>
</dbReference>
<organism evidence="2 3">
    <name type="scientific">Halalkalibacter oceani</name>
    <dbReference type="NCBI Taxonomy" id="1653776"/>
    <lineage>
        <taxon>Bacteria</taxon>
        <taxon>Bacillati</taxon>
        <taxon>Bacillota</taxon>
        <taxon>Bacilli</taxon>
        <taxon>Bacillales</taxon>
        <taxon>Bacillaceae</taxon>
        <taxon>Halalkalibacter</taxon>
    </lineage>
</organism>
<dbReference type="SUPFAM" id="SSF52821">
    <property type="entry name" value="Rhodanese/Cell cycle control phosphatase"/>
    <property type="match status" value="1"/>
</dbReference>
<proteinExistence type="predicted"/>
<dbReference type="Pfam" id="PF00581">
    <property type="entry name" value="Rhodanese"/>
    <property type="match status" value="1"/>
</dbReference>
<reference evidence="2" key="1">
    <citation type="submission" date="2022-05" db="EMBL/GenBank/DDBJ databases">
        <title>Comparative Genomics of Spacecraft Associated Microbes.</title>
        <authorList>
            <person name="Tran M.T."/>
            <person name="Wright A."/>
            <person name="Seuylemezian A."/>
            <person name="Eisen J."/>
            <person name="Coil D."/>
        </authorList>
    </citation>
    <scope>NUCLEOTIDE SEQUENCE</scope>
    <source>
        <strain evidence="2">214.1.1</strain>
    </source>
</reference>
<evidence type="ECO:0000259" key="1">
    <source>
        <dbReference type="PROSITE" id="PS50206"/>
    </source>
</evidence>
<dbReference type="AlphaFoldDB" id="A0A9X2DT60"/>
<evidence type="ECO:0000313" key="2">
    <source>
        <dbReference type="EMBL" id="MCM3716666.1"/>
    </source>
</evidence>
<dbReference type="CDD" id="cd00158">
    <property type="entry name" value="RHOD"/>
    <property type="match status" value="1"/>
</dbReference>
<sequence length="65" mass="7621">MRETHEFYSGHIHGAVNIPLSRLKQRLKELPKDKELILYCQSGMRNKQAARILQKKNYTDVSHLS</sequence>
<comment type="caution">
    <text evidence="2">The sequence shown here is derived from an EMBL/GenBank/DDBJ whole genome shotgun (WGS) entry which is preliminary data.</text>
</comment>
<dbReference type="Proteomes" id="UP001139179">
    <property type="component" value="Unassembled WGS sequence"/>
</dbReference>
<dbReference type="InterPro" id="IPR036873">
    <property type="entry name" value="Rhodanese-like_dom_sf"/>
</dbReference>
<dbReference type="InterPro" id="IPR050229">
    <property type="entry name" value="GlpE_sulfurtransferase"/>
</dbReference>